<evidence type="ECO:0000313" key="16">
    <source>
        <dbReference type="EMBL" id="HIU47000.1"/>
    </source>
</evidence>
<keyword evidence="8 13" id="KW-0548">Nucleotidyltransferase</keyword>
<dbReference type="InterPro" id="IPR038385">
    <property type="entry name" value="Sua5/YwlC_C"/>
</dbReference>
<evidence type="ECO:0000256" key="14">
    <source>
        <dbReference type="PIRSR" id="PIRSR004930-1"/>
    </source>
</evidence>
<dbReference type="NCBIfam" id="TIGR00057">
    <property type="entry name" value="L-threonylcarbamoyladenylate synthase"/>
    <property type="match status" value="1"/>
</dbReference>
<comment type="similarity">
    <text evidence="2 13">Belongs to the SUA5 family.</text>
</comment>
<evidence type="ECO:0000256" key="6">
    <source>
        <dbReference type="ARBA" id="ARBA00022679"/>
    </source>
</evidence>
<keyword evidence="7 13" id="KW-0819">tRNA processing</keyword>
<dbReference type="Gene3D" id="3.90.870.10">
    <property type="entry name" value="DHBP synthase"/>
    <property type="match status" value="1"/>
</dbReference>
<dbReference type="AlphaFoldDB" id="A0A9D1S4U1"/>
<evidence type="ECO:0000256" key="3">
    <source>
        <dbReference type="ARBA" id="ARBA00012584"/>
    </source>
</evidence>
<feature type="binding site" evidence="14">
    <location>
        <position position="32"/>
    </location>
    <ligand>
        <name>L-threonine</name>
        <dbReference type="ChEBI" id="CHEBI:57926"/>
    </ligand>
</feature>
<comment type="function">
    <text evidence="13">Required for the formation of a threonylcarbamoyl group on adenosine at position 37 (t(6)A37) in tRNAs that read codons beginning with adenine.</text>
</comment>
<dbReference type="EC" id="2.7.7.87" evidence="3 13"/>
<accession>A0A9D1S4U1</accession>
<proteinExistence type="inferred from homology"/>
<evidence type="ECO:0000256" key="1">
    <source>
        <dbReference type="ARBA" id="ARBA00004496"/>
    </source>
</evidence>
<dbReference type="Pfam" id="PF03481">
    <property type="entry name" value="Sua5_C"/>
    <property type="match status" value="1"/>
</dbReference>
<evidence type="ECO:0000256" key="5">
    <source>
        <dbReference type="ARBA" id="ARBA00022490"/>
    </source>
</evidence>
<evidence type="ECO:0000256" key="4">
    <source>
        <dbReference type="ARBA" id="ARBA00015492"/>
    </source>
</evidence>
<dbReference type="GO" id="GO:0005737">
    <property type="term" value="C:cytoplasm"/>
    <property type="evidence" value="ECO:0007669"/>
    <property type="project" value="UniProtKB-SubCell"/>
</dbReference>
<evidence type="ECO:0000256" key="2">
    <source>
        <dbReference type="ARBA" id="ARBA00007663"/>
    </source>
</evidence>
<comment type="caution">
    <text evidence="16">The sequence shown here is derived from an EMBL/GenBank/DDBJ whole genome shotgun (WGS) entry which is preliminary data.</text>
</comment>
<evidence type="ECO:0000256" key="11">
    <source>
        <dbReference type="ARBA" id="ARBA00029774"/>
    </source>
</evidence>
<evidence type="ECO:0000256" key="7">
    <source>
        <dbReference type="ARBA" id="ARBA00022694"/>
    </source>
</evidence>
<evidence type="ECO:0000256" key="10">
    <source>
        <dbReference type="ARBA" id="ARBA00022840"/>
    </source>
</evidence>
<feature type="binding site" evidence="14">
    <location>
        <position position="141"/>
    </location>
    <ligand>
        <name>ATP</name>
        <dbReference type="ChEBI" id="CHEBI:30616"/>
    </ligand>
</feature>
<feature type="binding site" evidence="14">
    <location>
        <position position="55"/>
    </location>
    <ligand>
        <name>ATP</name>
        <dbReference type="ChEBI" id="CHEBI:30616"/>
    </ligand>
</feature>
<dbReference type="GO" id="GO:0003725">
    <property type="term" value="F:double-stranded RNA binding"/>
    <property type="evidence" value="ECO:0007669"/>
    <property type="project" value="UniProtKB-UniRule"/>
</dbReference>
<name>A0A9D1S4U1_9FIRM</name>
<keyword evidence="10 13" id="KW-0067">ATP-binding</keyword>
<dbReference type="GO" id="GO:0008033">
    <property type="term" value="P:tRNA processing"/>
    <property type="evidence" value="ECO:0007669"/>
    <property type="project" value="UniProtKB-KW"/>
</dbReference>
<organism evidence="16 17">
    <name type="scientific">Candidatus Fimadaptatus faecigallinarum</name>
    <dbReference type="NCBI Taxonomy" id="2840814"/>
    <lineage>
        <taxon>Bacteria</taxon>
        <taxon>Bacillati</taxon>
        <taxon>Bacillota</taxon>
        <taxon>Clostridia</taxon>
        <taxon>Eubacteriales</taxon>
        <taxon>Candidatus Fimadaptatus</taxon>
    </lineage>
</organism>
<protein>
    <recommendedName>
        <fullName evidence="4 13">Threonylcarbamoyl-AMP synthase</fullName>
        <shortName evidence="13">TC-AMP synthase</shortName>
        <ecNumber evidence="3 13">2.7.7.87</ecNumber>
    </recommendedName>
    <alternativeName>
        <fullName evidence="11 13">L-threonylcarbamoyladenylate synthase</fullName>
    </alternativeName>
</protein>
<reference evidence="16" key="1">
    <citation type="submission" date="2020-10" db="EMBL/GenBank/DDBJ databases">
        <authorList>
            <person name="Gilroy R."/>
        </authorList>
    </citation>
    <scope>NUCLEOTIDE SEQUENCE</scope>
    <source>
        <strain evidence="16">ChiSxjej2B14-8506</strain>
    </source>
</reference>
<feature type="binding site" evidence="14">
    <location>
        <position position="235"/>
    </location>
    <ligand>
        <name>ATP</name>
        <dbReference type="ChEBI" id="CHEBI:30616"/>
    </ligand>
</feature>
<dbReference type="InterPro" id="IPR010923">
    <property type="entry name" value="T(6)A37_SUA5"/>
</dbReference>
<keyword evidence="5 13" id="KW-0963">Cytoplasm</keyword>
<evidence type="ECO:0000256" key="8">
    <source>
        <dbReference type="ARBA" id="ARBA00022695"/>
    </source>
</evidence>
<dbReference type="InterPro" id="IPR006070">
    <property type="entry name" value="Sua5-like_dom"/>
</dbReference>
<sequence length="344" mass="36717">MQTELLRASDAAIARAAELLRAGQVVGFPTETVYGLGGDALNPHAAQRIFEAKGRPADNPLIVHISALEQLRALIADELPGAAQLLAQAFWPGPMTLILPRAPIIPDSVSAGLDTVGIRMPSHPVARALIAATGRPIAAPSANRSGRPSPTCAQDVLEDMDGRIPLIIDGGECEIGLESTVIALEHGVPRILRPGAITPEMIRDVLGEVEVDHTALSPLREGETARSPGMKYRHYAPRGKLILIDGEPLAVLGAMRERYAAETARGHRVALLLPDSLAQGFDGLRVYRLGDTPQQASHRIFAALRQLDRDGVEIAFCQTFDTAGIGLALMNRLDRAAGFAIEHV</sequence>
<feature type="binding site" evidence="14">
    <location>
        <position position="179"/>
    </location>
    <ligand>
        <name>L-threonine</name>
        <dbReference type="ChEBI" id="CHEBI:57926"/>
    </ligand>
</feature>
<evidence type="ECO:0000256" key="12">
    <source>
        <dbReference type="ARBA" id="ARBA00048366"/>
    </source>
</evidence>
<keyword evidence="6 13" id="KW-0808">Transferase</keyword>
<feature type="binding site" evidence="14">
    <location>
        <position position="149"/>
    </location>
    <ligand>
        <name>ATP</name>
        <dbReference type="ChEBI" id="CHEBI:30616"/>
    </ligand>
</feature>
<evidence type="ECO:0000313" key="17">
    <source>
        <dbReference type="Proteomes" id="UP000824123"/>
    </source>
</evidence>
<comment type="subcellular location">
    <subcellularLocation>
        <location evidence="1 13">Cytoplasm</location>
    </subcellularLocation>
</comment>
<evidence type="ECO:0000256" key="13">
    <source>
        <dbReference type="PIRNR" id="PIRNR004930"/>
    </source>
</evidence>
<dbReference type="EMBL" id="DVNK01000041">
    <property type="protein sequence ID" value="HIU47000.1"/>
    <property type="molecule type" value="Genomic_DNA"/>
</dbReference>
<evidence type="ECO:0000259" key="15">
    <source>
        <dbReference type="PROSITE" id="PS51163"/>
    </source>
</evidence>
<dbReference type="FunFam" id="3.90.870.10:FF:000008">
    <property type="entry name" value="Threonylcarbamoyl-AMP synthase"/>
    <property type="match status" value="1"/>
</dbReference>
<dbReference type="InterPro" id="IPR005145">
    <property type="entry name" value="Sua5_C"/>
</dbReference>
<dbReference type="Proteomes" id="UP000824123">
    <property type="component" value="Unassembled WGS sequence"/>
</dbReference>
<feature type="domain" description="YrdC-like" evidence="15">
    <location>
        <begin position="10"/>
        <end position="197"/>
    </location>
</feature>
<dbReference type="GO" id="GO:0005524">
    <property type="term" value="F:ATP binding"/>
    <property type="evidence" value="ECO:0007669"/>
    <property type="project" value="UniProtKB-UniRule"/>
</dbReference>
<feature type="binding site" evidence="14">
    <location>
        <position position="119"/>
    </location>
    <ligand>
        <name>L-threonine</name>
        <dbReference type="ChEBI" id="CHEBI:57926"/>
    </ligand>
</feature>
<feature type="binding site" evidence="14">
    <location>
        <position position="115"/>
    </location>
    <ligand>
        <name>ATP</name>
        <dbReference type="ChEBI" id="CHEBI:30616"/>
    </ligand>
</feature>
<feature type="binding site" evidence="14">
    <location>
        <position position="59"/>
    </location>
    <ligand>
        <name>ATP</name>
        <dbReference type="ChEBI" id="CHEBI:30616"/>
    </ligand>
</feature>
<dbReference type="Gene3D" id="3.40.50.11030">
    <property type="entry name" value="Threonylcarbamoyl-AMP synthase, C-terminal domain"/>
    <property type="match status" value="1"/>
</dbReference>
<dbReference type="InterPro" id="IPR050156">
    <property type="entry name" value="TC-AMP_synthase_SUA5"/>
</dbReference>
<gene>
    <name evidence="16" type="ORF">IAC59_07045</name>
</gene>
<feature type="binding site" evidence="14">
    <location>
        <position position="64"/>
    </location>
    <ligand>
        <name>L-threonine</name>
        <dbReference type="ChEBI" id="CHEBI:57926"/>
    </ligand>
</feature>
<dbReference type="PROSITE" id="PS51163">
    <property type="entry name" value="YRDC"/>
    <property type="match status" value="1"/>
</dbReference>
<dbReference type="PIRSF" id="PIRSF004930">
    <property type="entry name" value="Tln_factor_SUA5"/>
    <property type="match status" value="1"/>
</dbReference>
<feature type="binding site" evidence="14">
    <location>
        <position position="193"/>
    </location>
    <ligand>
        <name>ATP</name>
        <dbReference type="ChEBI" id="CHEBI:30616"/>
    </ligand>
</feature>
<keyword evidence="9 13" id="KW-0547">Nucleotide-binding</keyword>
<dbReference type="SUPFAM" id="SSF55821">
    <property type="entry name" value="YrdC/RibB"/>
    <property type="match status" value="1"/>
</dbReference>
<dbReference type="GO" id="GO:0061710">
    <property type="term" value="F:L-threonylcarbamoyladenylate synthase"/>
    <property type="evidence" value="ECO:0007669"/>
    <property type="project" value="UniProtKB-EC"/>
</dbReference>
<dbReference type="PANTHER" id="PTHR17490:SF16">
    <property type="entry name" value="THREONYLCARBAMOYL-AMP SYNTHASE"/>
    <property type="match status" value="1"/>
</dbReference>
<evidence type="ECO:0000256" key="9">
    <source>
        <dbReference type="ARBA" id="ARBA00022741"/>
    </source>
</evidence>
<dbReference type="GO" id="GO:0000049">
    <property type="term" value="F:tRNA binding"/>
    <property type="evidence" value="ECO:0007669"/>
    <property type="project" value="TreeGrafter"/>
</dbReference>
<reference evidence="16" key="2">
    <citation type="journal article" date="2021" name="PeerJ">
        <title>Extensive microbial diversity within the chicken gut microbiome revealed by metagenomics and culture.</title>
        <authorList>
            <person name="Gilroy R."/>
            <person name="Ravi A."/>
            <person name="Getino M."/>
            <person name="Pursley I."/>
            <person name="Horton D.L."/>
            <person name="Alikhan N.F."/>
            <person name="Baker D."/>
            <person name="Gharbi K."/>
            <person name="Hall N."/>
            <person name="Watson M."/>
            <person name="Adriaenssens E.M."/>
            <person name="Foster-Nyarko E."/>
            <person name="Jarju S."/>
            <person name="Secka A."/>
            <person name="Antonio M."/>
            <person name="Oren A."/>
            <person name="Chaudhuri R.R."/>
            <person name="La Ragione R."/>
            <person name="Hildebrand F."/>
            <person name="Pallen M.J."/>
        </authorList>
    </citation>
    <scope>NUCLEOTIDE SEQUENCE</scope>
    <source>
        <strain evidence="16">ChiSxjej2B14-8506</strain>
    </source>
</reference>
<comment type="catalytic activity">
    <reaction evidence="12 13">
        <text>L-threonine + hydrogencarbonate + ATP = L-threonylcarbamoyladenylate + diphosphate + H2O</text>
        <dbReference type="Rhea" id="RHEA:36407"/>
        <dbReference type="ChEBI" id="CHEBI:15377"/>
        <dbReference type="ChEBI" id="CHEBI:17544"/>
        <dbReference type="ChEBI" id="CHEBI:30616"/>
        <dbReference type="ChEBI" id="CHEBI:33019"/>
        <dbReference type="ChEBI" id="CHEBI:57926"/>
        <dbReference type="ChEBI" id="CHEBI:73682"/>
        <dbReference type="EC" id="2.7.7.87"/>
    </reaction>
</comment>
<dbReference type="Pfam" id="PF01300">
    <property type="entry name" value="Sua5_yciO_yrdC"/>
    <property type="match status" value="1"/>
</dbReference>
<dbReference type="PANTHER" id="PTHR17490">
    <property type="entry name" value="SUA5"/>
    <property type="match status" value="1"/>
</dbReference>
<feature type="binding site" evidence="14">
    <location>
        <position position="139"/>
    </location>
    <ligand>
        <name>L-threonine</name>
        <dbReference type="ChEBI" id="CHEBI:57926"/>
    </ligand>
</feature>
<dbReference type="InterPro" id="IPR017945">
    <property type="entry name" value="DHBP_synth_RibB-like_a/b_dom"/>
</dbReference>
<dbReference type="GO" id="GO:0006450">
    <property type="term" value="P:regulation of translational fidelity"/>
    <property type="evidence" value="ECO:0007669"/>
    <property type="project" value="TreeGrafter"/>
</dbReference>